<sequence length="66" mass="7194">MPTHRTDWGSLLAGLLFLALGVAFVVRGSTSWDFEALWVLPVLALGLGIAGIVRTVSRQRERDGED</sequence>
<gene>
    <name evidence="2" type="ORF">FHX37_2964</name>
</gene>
<dbReference type="Proteomes" id="UP000317422">
    <property type="component" value="Unassembled WGS sequence"/>
</dbReference>
<keyword evidence="3" id="KW-1185">Reference proteome</keyword>
<protein>
    <recommendedName>
        <fullName evidence="4">DUF5668 domain-containing protein</fullName>
    </recommendedName>
</protein>
<name>A0A543NMB6_9ACTN</name>
<accession>A0A543NMB6</accession>
<keyword evidence="1" id="KW-1133">Transmembrane helix</keyword>
<reference evidence="2 3" key="1">
    <citation type="submission" date="2019-06" db="EMBL/GenBank/DDBJ databases">
        <title>Sequencing the genomes of 1000 actinobacteria strains.</title>
        <authorList>
            <person name="Klenk H.-P."/>
        </authorList>
    </citation>
    <scope>NUCLEOTIDE SEQUENCE [LARGE SCALE GENOMIC DNA]</scope>
    <source>
        <strain evidence="2 3">DSM 45015</strain>
    </source>
</reference>
<organism evidence="2 3">
    <name type="scientific">Haloactinospora alba</name>
    <dbReference type="NCBI Taxonomy" id="405555"/>
    <lineage>
        <taxon>Bacteria</taxon>
        <taxon>Bacillati</taxon>
        <taxon>Actinomycetota</taxon>
        <taxon>Actinomycetes</taxon>
        <taxon>Streptosporangiales</taxon>
        <taxon>Nocardiopsidaceae</taxon>
        <taxon>Haloactinospora</taxon>
    </lineage>
</organism>
<keyword evidence="1" id="KW-0812">Transmembrane</keyword>
<comment type="caution">
    <text evidence="2">The sequence shown here is derived from an EMBL/GenBank/DDBJ whole genome shotgun (WGS) entry which is preliminary data.</text>
</comment>
<proteinExistence type="predicted"/>
<feature type="transmembrane region" description="Helical" evidence="1">
    <location>
        <begin position="38"/>
        <end position="56"/>
    </location>
</feature>
<dbReference type="AlphaFoldDB" id="A0A543NMB6"/>
<dbReference type="EMBL" id="VFQC01000001">
    <property type="protein sequence ID" value="TQN32972.1"/>
    <property type="molecule type" value="Genomic_DNA"/>
</dbReference>
<evidence type="ECO:0008006" key="4">
    <source>
        <dbReference type="Google" id="ProtNLM"/>
    </source>
</evidence>
<dbReference type="RefSeq" id="WP_141924401.1">
    <property type="nucleotide sequence ID" value="NZ_VFQC01000001.1"/>
</dbReference>
<evidence type="ECO:0000256" key="1">
    <source>
        <dbReference type="SAM" id="Phobius"/>
    </source>
</evidence>
<dbReference type="OrthoDB" id="3432460at2"/>
<evidence type="ECO:0000313" key="3">
    <source>
        <dbReference type="Proteomes" id="UP000317422"/>
    </source>
</evidence>
<keyword evidence="1" id="KW-0472">Membrane</keyword>
<evidence type="ECO:0000313" key="2">
    <source>
        <dbReference type="EMBL" id="TQN32972.1"/>
    </source>
</evidence>